<sequence>MVDNEFKGAEQNHYIVGDKVLLVNNTFKGNLQLHEVAGYEVTAFHNVYDGICRIYQYAGTSILVFDYESRGNPFDVLLLKNPVKPMYELYPNDLSNYKSGAFNDLREFAEYSLGKIGDETPDITIAYKRRFLEDLKDGLKIKRPEGAAIVQRFEELKGNPIVNNRNSEAPEAPQRKIIQYLDCSELHKSSLGGDSIQLSDSIIMNVSNPCIMKAPVIILKNIEFPGLENAFNITGKKIVMVDNESIGPEQNHYIVGDNVLLVNNTYQGDLQVHEVAGYDVTVFQNVFDGDYRVHQYAATIILVFDN</sequence>
<evidence type="ECO:0000313" key="2">
    <source>
        <dbReference type="Proteomes" id="UP000838878"/>
    </source>
</evidence>
<proteinExistence type="predicted"/>
<feature type="non-terminal residue" evidence="1">
    <location>
        <position position="306"/>
    </location>
</feature>
<protein>
    <submittedName>
        <fullName evidence="1">Uncharacterized protein</fullName>
    </submittedName>
</protein>
<dbReference type="Proteomes" id="UP000838878">
    <property type="component" value="Chromosome 9"/>
</dbReference>
<keyword evidence="2" id="KW-1185">Reference proteome</keyword>
<gene>
    <name evidence="1" type="ORF">BINO364_LOCUS15901</name>
</gene>
<name>A0A8J9V6B2_9NEOP</name>
<evidence type="ECO:0000313" key="1">
    <source>
        <dbReference type="EMBL" id="CAH0730984.1"/>
    </source>
</evidence>
<organism evidence="1 2">
    <name type="scientific">Brenthis ino</name>
    <name type="common">lesser marbled fritillary</name>
    <dbReference type="NCBI Taxonomy" id="405034"/>
    <lineage>
        <taxon>Eukaryota</taxon>
        <taxon>Metazoa</taxon>
        <taxon>Ecdysozoa</taxon>
        <taxon>Arthropoda</taxon>
        <taxon>Hexapoda</taxon>
        <taxon>Insecta</taxon>
        <taxon>Pterygota</taxon>
        <taxon>Neoptera</taxon>
        <taxon>Endopterygota</taxon>
        <taxon>Lepidoptera</taxon>
        <taxon>Glossata</taxon>
        <taxon>Ditrysia</taxon>
        <taxon>Papilionoidea</taxon>
        <taxon>Nymphalidae</taxon>
        <taxon>Heliconiinae</taxon>
        <taxon>Argynnini</taxon>
        <taxon>Brenthis</taxon>
    </lineage>
</organism>
<accession>A0A8J9V6B2</accession>
<dbReference type="OrthoDB" id="6929542at2759"/>
<reference evidence="1" key="1">
    <citation type="submission" date="2021-12" db="EMBL/GenBank/DDBJ databases">
        <authorList>
            <person name="Martin H S."/>
        </authorList>
    </citation>
    <scope>NUCLEOTIDE SEQUENCE</scope>
</reference>
<dbReference type="EMBL" id="OV170229">
    <property type="protein sequence ID" value="CAH0730984.1"/>
    <property type="molecule type" value="Genomic_DNA"/>
</dbReference>
<dbReference type="AlphaFoldDB" id="A0A8J9V6B2"/>